<keyword evidence="2" id="KW-1185">Reference proteome</keyword>
<gene>
    <name evidence="1" type="ORF">OTJ99_001372</name>
</gene>
<organism evidence="1 2">
    <name type="scientific">Caldicellulosiruptor naganoensis</name>
    <dbReference type="NCBI Taxonomy" id="29324"/>
    <lineage>
        <taxon>Bacteria</taxon>
        <taxon>Bacillati</taxon>
        <taxon>Bacillota</taxon>
        <taxon>Bacillota incertae sedis</taxon>
        <taxon>Caldicellulosiruptorales</taxon>
        <taxon>Caldicellulosiruptoraceae</taxon>
        <taxon>Caldicellulosiruptor</taxon>
    </lineage>
</organism>
<dbReference type="EMBL" id="CP113864">
    <property type="protein sequence ID" value="WAM30608.1"/>
    <property type="molecule type" value="Genomic_DNA"/>
</dbReference>
<dbReference type="RefSeq" id="WP_235374571.1">
    <property type="nucleotide sequence ID" value="NZ_CP113864.1"/>
</dbReference>
<dbReference type="Proteomes" id="UP001164745">
    <property type="component" value="Chromosome"/>
</dbReference>
<name>A0ABY7BCP4_9FIRM</name>
<reference evidence="1" key="1">
    <citation type="submission" date="2022-12" db="EMBL/GenBank/DDBJ databases">
        <authorList>
            <person name="Bing R.G."/>
            <person name="Willard D.J."/>
            <person name="Manesh M.J.H."/>
            <person name="Laemthong T."/>
            <person name="Crosby J.R."/>
            <person name="Kelly R.M."/>
        </authorList>
    </citation>
    <scope>NUCLEOTIDE SEQUENCE</scope>
    <source>
        <strain evidence="1">DSM 8991</strain>
    </source>
</reference>
<protein>
    <submittedName>
        <fullName evidence="1">Uncharacterized protein</fullName>
    </submittedName>
</protein>
<accession>A0ABY7BCP4</accession>
<proteinExistence type="predicted"/>
<evidence type="ECO:0000313" key="1">
    <source>
        <dbReference type="EMBL" id="WAM30608.1"/>
    </source>
</evidence>
<evidence type="ECO:0000313" key="2">
    <source>
        <dbReference type="Proteomes" id="UP001164745"/>
    </source>
</evidence>
<sequence>MRKPFNDKFVSTKEEEHEGLDIWSIFETHSSSNGPQDNMETNSKSYYKRINEIDDMVEEVDKLQTKTTRK</sequence>